<dbReference type="Proteomes" id="UP000008370">
    <property type="component" value="Unassembled WGS sequence"/>
</dbReference>
<dbReference type="KEGG" id="pco:PHACADRAFT_213473"/>
<dbReference type="InParanoid" id="K5VH54"/>
<reference evidence="2 3" key="1">
    <citation type="journal article" date="2012" name="BMC Genomics">
        <title>Comparative genomics of the white-rot fungi, Phanerochaete carnosa and P. chrysosporium, to elucidate the genetic basis of the distinct wood types they colonize.</title>
        <authorList>
            <person name="Suzuki H."/>
            <person name="MacDonald J."/>
            <person name="Syed K."/>
            <person name="Salamov A."/>
            <person name="Hori C."/>
            <person name="Aerts A."/>
            <person name="Henrissat B."/>
            <person name="Wiebenga A."/>
            <person name="vanKuyk P.A."/>
            <person name="Barry K."/>
            <person name="Lindquist E."/>
            <person name="LaButti K."/>
            <person name="Lapidus A."/>
            <person name="Lucas S."/>
            <person name="Coutinho P."/>
            <person name="Gong Y."/>
            <person name="Samejima M."/>
            <person name="Mahadevan R."/>
            <person name="Abou-Zaid M."/>
            <person name="de Vries R.P."/>
            <person name="Igarashi K."/>
            <person name="Yadav J.S."/>
            <person name="Grigoriev I.V."/>
            <person name="Master E.R."/>
        </authorList>
    </citation>
    <scope>NUCLEOTIDE SEQUENCE [LARGE SCALE GENOMIC DNA]</scope>
    <source>
        <strain evidence="2 3">HHB-10118-sp</strain>
    </source>
</reference>
<evidence type="ECO:0000313" key="2">
    <source>
        <dbReference type="EMBL" id="EKM50558.1"/>
    </source>
</evidence>
<dbReference type="PROSITE" id="PS50280">
    <property type="entry name" value="SET"/>
    <property type="match status" value="1"/>
</dbReference>
<dbReference type="RefSeq" id="XP_007400829.1">
    <property type="nucleotide sequence ID" value="XM_007400767.1"/>
</dbReference>
<dbReference type="Gene3D" id="2.170.270.10">
    <property type="entry name" value="SET domain"/>
    <property type="match status" value="1"/>
</dbReference>
<gene>
    <name evidence="2" type="ORF">PHACADRAFT_213473</name>
</gene>
<dbReference type="Gene3D" id="1.25.40.10">
    <property type="entry name" value="Tetratricopeptide repeat domain"/>
    <property type="match status" value="1"/>
</dbReference>
<dbReference type="SMART" id="SM00317">
    <property type="entry name" value="SET"/>
    <property type="match status" value="1"/>
</dbReference>
<dbReference type="InterPro" id="IPR001214">
    <property type="entry name" value="SET_dom"/>
</dbReference>
<dbReference type="CDD" id="cd20071">
    <property type="entry name" value="SET_SMYD"/>
    <property type="match status" value="1"/>
</dbReference>
<protein>
    <recommendedName>
        <fullName evidence="1">SET domain-containing protein</fullName>
    </recommendedName>
</protein>
<dbReference type="SUPFAM" id="SSF82199">
    <property type="entry name" value="SET domain"/>
    <property type="match status" value="1"/>
</dbReference>
<evidence type="ECO:0000259" key="1">
    <source>
        <dbReference type="PROSITE" id="PS50280"/>
    </source>
</evidence>
<dbReference type="InterPro" id="IPR011990">
    <property type="entry name" value="TPR-like_helical_dom_sf"/>
</dbReference>
<dbReference type="PANTHER" id="PTHR47332:SF4">
    <property type="entry name" value="SET DOMAIN-CONTAINING PROTEIN 5"/>
    <property type="match status" value="1"/>
</dbReference>
<dbReference type="EMBL" id="JH930478">
    <property type="protein sequence ID" value="EKM50558.1"/>
    <property type="molecule type" value="Genomic_DNA"/>
</dbReference>
<organism evidence="2 3">
    <name type="scientific">Phanerochaete carnosa (strain HHB-10118-sp)</name>
    <name type="common">White-rot fungus</name>
    <name type="synonym">Peniophora carnosa</name>
    <dbReference type="NCBI Taxonomy" id="650164"/>
    <lineage>
        <taxon>Eukaryota</taxon>
        <taxon>Fungi</taxon>
        <taxon>Dikarya</taxon>
        <taxon>Basidiomycota</taxon>
        <taxon>Agaricomycotina</taxon>
        <taxon>Agaricomycetes</taxon>
        <taxon>Polyporales</taxon>
        <taxon>Phanerochaetaceae</taxon>
        <taxon>Phanerochaete</taxon>
    </lineage>
</organism>
<dbReference type="OrthoDB" id="265717at2759"/>
<name>K5VH54_PHACS</name>
<sequence>MASFSINNAESAKLKAGPRLILWLDYEGAVKCYTDAIRLDASDPNYPLNRCFAYLRLGRWIDAEHDATAVLTLDDHNLKALYRRSLARKEWKDFTGARADLLAFADAGGDMKTVIEENIKLATAEANAVMLAADTPACGVRMAPSEGCGIGIFATRPFCCGDLIVVEKPLYTVKNRTHKNIMEEIENLNDDEHFQMMQLHNNSPESFPTPFIGIHHTNTFGIDKGSSVLCLRISRFNHSCSLNTRFAWHAKTNTARVFALRPIAVGEEIFHWYRKPYKSTRTQRQELLSDFKFVCTCSACTLPEDQQAASDSRRKEIGRLWEVSFDIPLSQAVWRVQTDTRVVHLLCSEGIADETDLFTVNAAIMCAYHGDWESAKYWALDTYKAHVHQFGADCHERTTTELMWQLLCNPRGLEGAGKGKRKIISTRL</sequence>
<keyword evidence="3" id="KW-1185">Reference proteome</keyword>
<dbReference type="InterPro" id="IPR053185">
    <property type="entry name" value="SET_domain_protein"/>
</dbReference>
<dbReference type="AlphaFoldDB" id="K5VH54"/>
<feature type="domain" description="SET" evidence="1">
    <location>
        <begin position="138"/>
        <end position="274"/>
    </location>
</feature>
<dbReference type="SUPFAM" id="SSF48452">
    <property type="entry name" value="TPR-like"/>
    <property type="match status" value="1"/>
</dbReference>
<accession>K5VH54</accession>
<dbReference type="Pfam" id="PF00856">
    <property type="entry name" value="SET"/>
    <property type="match status" value="1"/>
</dbReference>
<dbReference type="PANTHER" id="PTHR47332">
    <property type="entry name" value="SET DOMAIN-CONTAINING PROTEIN 5"/>
    <property type="match status" value="1"/>
</dbReference>
<proteinExistence type="predicted"/>
<dbReference type="HOGENOM" id="CLU_028281_1_0_1"/>
<evidence type="ECO:0000313" key="3">
    <source>
        <dbReference type="Proteomes" id="UP000008370"/>
    </source>
</evidence>
<dbReference type="GeneID" id="18913372"/>
<dbReference type="InterPro" id="IPR046341">
    <property type="entry name" value="SET_dom_sf"/>
</dbReference>